<evidence type="ECO:0000256" key="2">
    <source>
        <dbReference type="SAM" id="MobiDB-lite"/>
    </source>
</evidence>
<evidence type="ECO:0000313" key="4">
    <source>
        <dbReference type="EMBL" id="OMJ24578.1"/>
    </source>
</evidence>
<keyword evidence="1" id="KW-0479">Metal-binding</keyword>
<dbReference type="InterPro" id="IPR036875">
    <property type="entry name" value="Znf_CCHC_sf"/>
</dbReference>
<dbReference type="InterPro" id="IPR001878">
    <property type="entry name" value="Znf_CCHC"/>
</dbReference>
<reference evidence="5" key="1">
    <citation type="submission" date="2017-01" db="EMBL/GenBank/DDBJ databases">
        <authorList>
            <person name="Wang Y."/>
            <person name="White M."/>
            <person name="Kvist S."/>
            <person name="Moncalvo J.-M."/>
        </authorList>
    </citation>
    <scope>NUCLEOTIDE SEQUENCE [LARGE SCALE GENOMIC DNA]</scope>
    <source>
        <strain evidence="5">ID-206-W2</strain>
    </source>
</reference>
<evidence type="ECO:0000256" key="1">
    <source>
        <dbReference type="PROSITE-ProRule" id="PRU00047"/>
    </source>
</evidence>
<feature type="domain" description="CCHC-type" evidence="3">
    <location>
        <begin position="103"/>
        <end position="118"/>
    </location>
</feature>
<dbReference type="SMART" id="SM00343">
    <property type="entry name" value="ZnF_C2HC"/>
    <property type="match status" value="1"/>
</dbReference>
<proteinExistence type="predicted"/>
<dbReference type="AlphaFoldDB" id="A0A1R1YCC2"/>
<dbReference type="Gene3D" id="4.10.60.10">
    <property type="entry name" value="Zinc finger, CCHC-type"/>
    <property type="match status" value="1"/>
</dbReference>
<evidence type="ECO:0000313" key="5">
    <source>
        <dbReference type="Proteomes" id="UP000187429"/>
    </source>
</evidence>
<dbReference type="PROSITE" id="PS50158">
    <property type="entry name" value="ZF_CCHC"/>
    <property type="match status" value="1"/>
</dbReference>
<protein>
    <recommendedName>
        <fullName evidence="3">CCHC-type domain-containing protein</fullName>
    </recommendedName>
</protein>
<organism evidence="4 5">
    <name type="scientific">Smittium culicis</name>
    <dbReference type="NCBI Taxonomy" id="133412"/>
    <lineage>
        <taxon>Eukaryota</taxon>
        <taxon>Fungi</taxon>
        <taxon>Fungi incertae sedis</taxon>
        <taxon>Zoopagomycota</taxon>
        <taxon>Kickxellomycotina</taxon>
        <taxon>Harpellomycetes</taxon>
        <taxon>Harpellales</taxon>
        <taxon>Legeriomycetaceae</taxon>
        <taxon>Smittium</taxon>
    </lineage>
</organism>
<dbReference type="SUPFAM" id="SSF57756">
    <property type="entry name" value="Retrovirus zinc finger-like domains"/>
    <property type="match status" value="1"/>
</dbReference>
<sequence length="238" mass="26955">MSDFNDRFNKYLATIPKEHYTSAWFAKSYLETVSFIDRDLWWLMAQDKKVNDVKNLMSEAVRLMKLKTGIDSTKDVSLTESVRTLTLLARIGKDKKDYSKITCYNCGGLGHTSAICKKSRNQDNHGALNGKAMLVIDTDAANLAGAYSVDPPRNKRMRLDFISNNSCERNVQEIPNMVKEPRTGKAKKSQNEKKHKNKKTKKKIYHCVGELGVCPKYPGITIATNHKGSFKNSAEKDR</sequence>
<keyword evidence="5" id="KW-1185">Reference proteome</keyword>
<gene>
    <name evidence="4" type="ORF">AYI69_g4581</name>
</gene>
<accession>A0A1R1YCC2</accession>
<dbReference type="Pfam" id="PF00098">
    <property type="entry name" value="zf-CCHC"/>
    <property type="match status" value="1"/>
</dbReference>
<keyword evidence="1" id="KW-0863">Zinc-finger</keyword>
<keyword evidence="1" id="KW-0862">Zinc</keyword>
<name>A0A1R1YCC2_9FUNG</name>
<dbReference type="EMBL" id="LSSM01001802">
    <property type="protein sequence ID" value="OMJ24578.1"/>
    <property type="molecule type" value="Genomic_DNA"/>
</dbReference>
<dbReference type="GO" id="GO:0003676">
    <property type="term" value="F:nucleic acid binding"/>
    <property type="evidence" value="ECO:0007669"/>
    <property type="project" value="InterPro"/>
</dbReference>
<dbReference type="GO" id="GO:0008270">
    <property type="term" value="F:zinc ion binding"/>
    <property type="evidence" value="ECO:0007669"/>
    <property type="project" value="UniProtKB-KW"/>
</dbReference>
<feature type="compositionally biased region" description="Basic residues" evidence="2">
    <location>
        <begin position="184"/>
        <end position="201"/>
    </location>
</feature>
<evidence type="ECO:0000259" key="3">
    <source>
        <dbReference type="PROSITE" id="PS50158"/>
    </source>
</evidence>
<dbReference type="Proteomes" id="UP000187429">
    <property type="component" value="Unassembled WGS sequence"/>
</dbReference>
<comment type="caution">
    <text evidence="4">The sequence shown here is derived from an EMBL/GenBank/DDBJ whole genome shotgun (WGS) entry which is preliminary data.</text>
</comment>
<feature type="region of interest" description="Disordered" evidence="2">
    <location>
        <begin position="176"/>
        <end position="201"/>
    </location>
</feature>
<dbReference type="OrthoDB" id="8026949at2759"/>